<dbReference type="Proteomes" id="UP000235881">
    <property type="component" value="Unassembled WGS sequence"/>
</dbReference>
<proteinExistence type="predicted"/>
<reference evidence="2 3" key="1">
    <citation type="submission" date="2018-01" db="EMBL/GenBank/DDBJ databases">
        <title>Denitrification phenotypes of diverse strains of Pseudomonas stutzeri.</title>
        <authorList>
            <person name="Milligan D.A."/>
            <person name="Bergaust L."/>
            <person name="Bakken L.R."/>
            <person name="Frostegard A."/>
        </authorList>
    </citation>
    <scope>NUCLEOTIDE SEQUENCE [LARGE SCALE GENOMIC DNA]</scope>
    <source>
        <strain evidence="2 3">DSM 50238</strain>
    </source>
</reference>
<feature type="region of interest" description="Disordered" evidence="1">
    <location>
        <begin position="55"/>
        <end position="85"/>
    </location>
</feature>
<dbReference type="AlphaFoldDB" id="A0A8E2U2B0"/>
<feature type="region of interest" description="Disordered" evidence="1">
    <location>
        <begin position="1"/>
        <end position="22"/>
    </location>
</feature>
<sequence length="149" mass="15988">MALGDERRAIGRANEQSRRNIGSQIEAERRAIGRQIEAERRGEAVVEDINSLVRPPRQSRPLKRLDPVGSIPAQRSSAPYKPRAATTAGIASPLIEGASGAGATLAREYHAGITLTSSDGLISLDVEPLKKITMHDANGEPVVMEFAQP</sequence>
<evidence type="ECO:0000313" key="2">
    <source>
        <dbReference type="EMBL" id="PNF77935.1"/>
    </source>
</evidence>
<accession>A0A8E2U2B0</accession>
<keyword evidence="3" id="KW-1185">Reference proteome</keyword>
<comment type="caution">
    <text evidence="2">The sequence shown here is derived from an EMBL/GenBank/DDBJ whole genome shotgun (WGS) entry which is preliminary data.</text>
</comment>
<protein>
    <submittedName>
        <fullName evidence="2">Uncharacterized protein</fullName>
    </submittedName>
</protein>
<dbReference type="EMBL" id="POUK01000001">
    <property type="protein sequence ID" value="PNF77935.1"/>
    <property type="molecule type" value="Genomic_DNA"/>
</dbReference>
<gene>
    <name evidence="2" type="ORF">CXK95_01170</name>
</gene>
<name>A0A8E2U2B0_9GAMM</name>
<evidence type="ECO:0000256" key="1">
    <source>
        <dbReference type="SAM" id="MobiDB-lite"/>
    </source>
</evidence>
<dbReference type="RefSeq" id="WP_102827408.1">
    <property type="nucleotide sequence ID" value="NZ_CP065721.1"/>
</dbReference>
<organism evidence="2 3">
    <name type="scientific">Stutzerimonas degradans</name>
    <dbReference type="NCBI Taxonomy" id="2968968"/>
    <lineage>
        <taxon>Bacteria</taxon>
        <taxon>Pseudomonadati</taxon>
        <taxon>Pseudomonadota</taxon>
        <taxon>Gammaproteobacteria</taxon>
        <taxon>Pseudomonadales</taxon>
        <taxon>Pseudomonadaceae</taxon>
        <taxon>Stutzerimonas</taxon>
    </lineage>
</organism>
<evidence type="ECO:0000313" key="3">
    <source>
        <dbReference type="Proteomes" id="UP000235881"/>
    </source>
</evidence>